<evidence type="ECO:0000313" key="4">
    <source>
        <dbReference type="EMBL" id="GLZ75990.1"/>
    </source>
</evidence>
<sequence>MATASVPNDPAGYSRLMTDPVRALHDMAIELGAMVQNGLYYATDKYEIARYTRMREMTAEILALIADRDAADLLADIQMDRGHATPKVDVRAALFDGEDRVLLVREARDGRWCLPGGWVDALDLPHAAAEREFAEEAGLKVRTTKLAALHDGSVHNGHTGPWHVYKLLFLVERTDDADPVAGLDGETTDVRHFALDELPELSIGRTTAAQLELLLRHHREGRLATEVD</sequence>
<dbReference type="PANTHER" id="PTHR43046">
    <property type="entry name" value="GDP-MANNOSE MANNOSYL HYDROLASE"/>
    <property type="match status" value="1"/>
</dbReference>
<keyword evidence="2" id="KW-0378">Hydrolase</keyword>
<dbReference type="AlphaFoldDB" id="A0A9W6SHC0"/>
<dbReference type="PANTHER" id="PTHR43046:SF16">
    <property type="entry name" value="ADP-RIBOSE PYROPHOSPHATASE YJHB-RELATED"/>
    <property type="match status" value="1"/>
</dbReference>
<comment type="cofactor">
    <cofactor evidence="1">
        <name>Mg(2+)</name>
        <dbReference type="ChEBI" id="CHEBI:18420"/>
    </cofactor>
</comment>
<feature type="domain" description="Nudix hydrolase" evidence="3">
    <location>
        <begin position="85"/>
        <end position="215"/>
    </location>
</feature>
<dbReference type="Gene3D" id="6.10.250.1120">
    <property type="match status" value="1"/>
</dbReference>
<reference evidence="4" key="1">
    <citation type="submission" date="2023-03" db="EMBL/GenBank/DDBJ databases">
        <title>Actinorhabdospora filicis NBRC 111898.</title>
        <authorList>
            <person name="Ichikawa N."/>
            <person name="Sato H."/>
            <person name="Tonouchi N."/>
        </authorList>
    </citation>
    <scope>NUCLEOTIDE SEQUENCE</scope>
    <source>
        <strain evidence="4">NBRC 111898</strain>
    </source>
</reference>
<evidence type="ECO:0000313" key="5">
    <source>
        <dbReference type="Proteomes" id="UP001165079"/>
    </source>
</evidence>
<name>A0A9W6SHC0_9ACTN</name>
<dbReference type="EMBL" id="BSTX01000001">
    <property type="protein sequence ID" value="GLZ75990.1"/>
    <property type="molecule type" value="Genomic_DNA"/>
</dbReference>
<dbReference type="SUPFAM" id="SSF55811">
    <property type="entry name" value="Nudix"/>
    <property type="match status" value="1"/>
</dbReference>
<accession>A0A9W6SHC0</accession>
<dbReference type="Pfam" id="PF12535">
    <property type="entry name" value="Nudix_N"/>
    <property type="match status" value="1"/>
</dbReference>
<dbReference type="Gene3D" id="3.90.79.10">
    <property type="entry name" value="Nucleoside Triphosphate Pyrophosphohydrolase"/>
    <property type="match status" value="1"/>
</dbReference>
<protein>
    <submittedName>
        <fullName evidence="4">ADP-ribose pyrophosphatase</fullName>
    </submittedName>
</protein>
<evidence type="ECO:0000256" key="2">
    <source>
        <dbReference type="ARBA" id="ARBA00022801"/>
    </source>
</evidence>
<evidence type="ECO:0000256" key="1">
    <source>
        <dbReference type="ARBA" id="ARBA00001946"/>
    </source>
</evidence>
<dbReference type="InterPro" id="IPR015797">
    <property type="entry name" value="NUDIX_hydrolase-like_dom_sf"/>
</dbReference>
<gene>
    <name evidence="4" type="ORF">Afil01_07970</name>
</gene>
<dbReference type="InterPro" id="IPR000086">
    <property type="entry name" value="NUDIX_hydrolase_dom"/>
</dbReference>
<dbReference type="Pfam" id="PF00293">
    <property type="entry name" value="NUDIX"/>
    <property type="match status" value="1"/>
</dbReference>
<dbReference type="PROSITE" id="PS51462">
    <property type="entry name" value="NUDIX"/>
    <property type="match status" value="1"/>
</dbReference>
<evidence type="ECO:0000259" key="3">
    <source>
        <dbReference type="PROSITE" id="PS51462"/>
    </source>
</evidence>
<dbReference type="Proteomes" id="UP001165079">
    <property type="component" value="Unassembled WGS sequence"/>
</dbReference>
<dbReference type="InterPro" id="IPR059176">
    <property type="entry name" value="UDP-X_N"/>
</dbReference>
<keyword evidence="5" id="KW-1185">Reference proteome</keyword>
<organism evidence="4 5">
    <name type="scientific">Actinorhabdospora filicis</name>
    <dbReference type="NCBI Taxonomy" id="1785913"/>
    <lineage>
        <taxon>Bacteria</taxon>
        <taxon>Bacillati</taxon>
        <taxon>Actinomycetota</taxon>
        <taxon>Actinomycetes</taxon>
        <taxon>Micromonosporales</taxon>
        <taxon>Micromonosporaceae</taxon>
        <taxon>Actinorhabdospora</taxon>
    </lineage>
</organism>
<comment type="caution">
    <text evidence="4">The sequence shown here is derived from an EMBL/GenBank/DDBJ whole genome shotgun (WGS) entry which is preliminary data.</text>
</comment>
<proteinExistence type="predicted"/>
<dbReference type="GO" id="GO:0016787">
    <property type="term" value="F:hydrolase activity"/>
    <property type="evidence" value="ECO:0007669"/>
    <property type="project" value="UniProtKB-KW"/>
</dbReference>